<feature type="transmembrane region" description="Helical" evidence="5">
    <location>
        <begin position="20"/>
        <end position="40"/>
    </location>
</feature>
<dbReference type="Proteomes" id="UP000766246">
    <property type="component" value="Unassembled WGS sequence"/>
</dbReference>
<keyword evidence="3 5" id="KW-1133">Transmembrane helix</keyword>
<sequence>MLKNYNKDGQRLPLFGIGPYMIFGMGAVNLMGIILFGYIFRIGILNSPWKMIFKIVGTILIVSGIFIWFIGAVRSDMDDHIESNKLKTNGIYAWVRNPMYSGWWIAFAGITLMWHNIWMLVLPVINWIIMTITLINSEEKWLLDLYGAEYETYKTKVNRCIPWKPCEDRIYVTDISNARWLAYDIPGNVGWIIYITCLVSCFTRKPEFISSWGLFGIIVLSVIPAIFMMIGIAELVSERIARLDRKLPKVRLLRGFGALVMGGVLGMVISTIGLVYGYCIQERNLLTIWLMLLGSFLCFIFAKLIYKTYR</sequence>
<dbReference type="PANTHER" id="PTHR12714">
    <property type="entry name" value="PROTEIN-S ISOPRENYLCYSTEINE O-METHYLTRANSFERASE"/>
    <property type="match status" value="1"/>
</dbReference>
<organism evidence="6 7">
    <name type="scientific">Pseudobutyrivibrio ruminis</name>
    <dbReference type="NCBI Taxonomy" id="46206"/>
    <lineage>
        <taxon>Bacteria</taxon>
        <taxon>Bacillati</taxon>
        <taxon>Bacillota</taxon>
        <taxon>Clostridia</taxon>
        <taxon>Lachnospirales</taxon>
        <taxon>Lachnospiraceae</taxon>
        <taxon>Pseudobutyrivibrio</taxon>
    </lineage>
</organism>
<feature type="transmembrane region" description="Helical" evidence="5">
    <location>
        <begin position="52"/>
        <end position="71"/>
    </location>
</feature>
<accession>A0A927UB59</accession>
<evidence type="ECO:0000256" key="5">
    <source>
        <dbReference type="SAM" id="Phobius"/>
    </source>
</evidence>
<proteinExistence type="predicted"/>
<feature type="transmembrane region" description="Helical" evidence="5">
    <location>
        <begin position="256"/>
        <end position="276"/>
    </location>
</feature>
<evidence type="ECO:0000256" key="2">
    <source>
        <dbReference type="ARBA" id="ARBA00022692"/>
    </source>
</evidence>
<evidence type="ECO:0000256" key="4">
    <source>
        <dbReference type="ARBA" id="ARBA00023136"/>
    </source>
</evidence>
<dbReference type="GO" id="GO:0012505">
    <property type="term" value="C:endomembrane system"/>
    <property type="evidence" value="ECO:0007669"/>
    <property type="project" value="UniProtKB-SubCell"/>
</dbReference>
<comment type="subcellular location">
    <subcellularLocation>
        <location evidence="1">Endomembrane system</location>
        <topology evidence="1">Multi-pass membrane protein</topology>
    </subcellularLocation>
</comment>
<dbReference type="EMBL" id="SVER01000004">
    <property type="protein sequence ID" value="MBE5918702.1"/>
    <property type="molecule type" value="Genomic_DNA"/>
</dbReference>
<dbReference type="GO" id="GO:0016740">
    <property type="term" value="F:transferase activity"/>
    <property type="evidence" value="ECO:0007669"/>
    <property type="project" value="UniProtKB-ARBA"/>
</dbReference>
<dbReference type="InterPro" id="IPR007318">
    <property type="entry name" value="Phopholipid_MeTrfase"/>
</dbReference>
<evidence type="ECO:0000256" key="1">
    <source>
        <dbReference type="ARBA" id="ARBA00004127"/>
    </source>
</evidence>
<evidence type="ECO:0000256" key="3">
    <source>
        <dbReference type="ARBA" id="ARBA00022989"/>
    </source>
</evidence>
<keyword evidence="2 5" id="KW-0812">Transmembrane</keyword>
<comment type="caution">
    <text evidence="6">The sequence shown here is derived from an EMBL/GenBank/DDBJ whole genome shotgun (WGS) entry which is preliminary data.</text>
</comment>
<evidence type="ECO:0000313" key="6">
    <source>
        <dbReference type="EMBL" id="MBE5918702.1"/>
    </source>
</evidence>
<protein>
    <submittedName>
        <fullName evidence="6">Isoprenylcysteine carboxylmethyltransferase family protein</fullName>
    </submittedName>
</protein>
<dbReference type="Gene3D" id="1.20.120.1630">
    <property type="match status" value="1"/>
</dbReference>
<evidence type="ECO:0000313" key="7">
    <source>
        <dbReference type="Proteomes" id="UP000766246"/>
    </source>
</evidence>
<feature type="transmembrane region" description="Helical" evidence="5">
    <location>
        <begin position="288"/>
        <end position="306"/>
    </location>
</feature>
<dbReference type="Pfam" id="PF04191">
    <property type="entry name" value="PEMT"/>
    <property type="match status" value="1"/>
</dbReference>
<keyword evidence="4 5" id="KW-0472">Membrane</keyword>
<reference evidence="6" key="1">
    <citation type="submission" date="2019-04" db="EMBL/GenBank/DDBJ databases">
        <title>Evolution of Biomass-Degrading Anaerobic Consortia Revealed by Metagenomics.</title>
        <authorList>
            <person name="Peng X."/>
        </authorList>
    </citation>
    <scope>NUCLEOTIDE SEQUENCE</scope>
    <source>
        <strain evidence="6">SIG311</strain>
    </source>
</reference>
<dbReference type="PANTHER" id="PTHR12714:SF9">
    <property type="entry name" value="PROTEIN-S-ISOPRENYLCYSTEINE O-METHYLTRANSFERASE"/>
    <property type="match status" value="1"/>
</dbReference>
<dbReference type="AlphaFoldDB" id="A0A927UB59"/>
<name>A0A927UB59_9FIRM</name>
<feature type="transmembrane region" description="Helical" evidence="5">
    <location>
        <begin position="212"/>
        <end position="236"/>
    </location>
</feature>
<gene>
    <name evidence="6" type="ORF">E7272_02555</name>
</gene>